<feature type="domain" description="Nephrocystin 3-like N-terminal" evidence="2">
    <location>
        <begin position="156"/>
        <end position="296"/>
    </location>
</feature>
<sequence length="341" mass="38737">IRSLVEQGSRAEARSIRLTLEDLARDVRVGLEGERRHQAEMINHAERIRGDQQRNSKNWSFEKRQQLADSIVDLLEDRALGWLENARGMHNLSRQPHLKPAVAFSLLTIPCLVTYTSEEVALNSRFLEDCFNRDRVRLPADSFSPVMASPEILKNISEWAKAPAPNLLWLNGEPVQCDDFDNPITMVAAKVIFLAEQSQTPIISHFCELRRGQKLRFGNNSKEEQSLVGLVYSIIRQLVELLPPMFEASSDFSAEKFNSLDGTIQCWRTALSVLTNLANSMPGPVFCIIDGLHWLNDTSTDNCLPEFIRVLRGVRLKVVLSTTRRSVVLRNEIPRSETLYI</sequence>
<keyword evidence="1" id="KW-0677">Repeat</keyword>
<keyword evidence="4" id="KW-1185">Reference proteome</keyword>
<evidence type="ECO:0000313" key="4">
    <source>
        <dbReference type="Proteomes" id="UP001230504"/>
    </source>
</evidence>
<dbReference type="EMBL" id="JAHLJV010000183">
    <property type="protein sequence ID" value="KAK1565859.1"/>
    <property type="molecule type" value="Genomic_DNA"/>
</dbReference>
<dbReference type="Proteomes" id="UP001230504">
    <property type="component" value="Unassembled WGS sequence"/>
</dbReference>
<accession>A0AAD8PK41</accession>
<name>A0AAD8PK41_9PEZI</name>
<gene>
    <name evidence="3" type="ORF">LY79DRAFT_481174</name>
</gene>
<dbReference type="RefSeq" id="XP_060407121.1">
    <property type="nucleotide sequence ID" value="XM_060553267.1"/>
</dbReference>
<protein>
    <recommendedName>
        <fullName evidence="2">Nephrocystin 3-like N-terminal domain-containing protein</fullName>
    </recommendedName>
</protein>
<feature type="non-terminal residue" evidence="3">
    <location>
        <position position="341"/>
    </location>
</feature>
<proteinExistence type="predicted"/>
<comment type="caution">
    <text evidence="3">The sequence shown here is derived from an EMBL/GenBank/DDBJ whole genome shotgun (WGS) entry which is preliminary data.</text>
</comment>
<feature type="non-terminal residue" evidence="3">
    <location>
        <position position="1"/>
    </location>
</feature>
<evidence type="ECO:0000313" key="3">
    <source>
        <dbReference type="EMBL" id="KAK1565859.1"/>
    </source>
</evidence>
<dbReference type="GeneID" id="85437507"/>
<evidence type="ECO:0000259" key="2">
    <source>
        <dbReference type="Pfam" id="PF24883"/>
    </source>
</evidence>
<dbReference type="InterPro" id="IPR056884">
    <property type="entry name" value="NPHP3-like_N"/>
</dbReference>
<organism evidence="3 4">
    <name type="scientific">Colletotrichum navitas</name>
    <dbReference type="NCBI Taxonomy" id="681940"/>
    <lineage>
        <taxon>Eukaryota</taxon>
        <taxon>Fungi</taxon>
        <taxon>Dikarya</taxon>
        <taxon>Ascomycota</taxon>
        <taxon>Pezizomycotina</taxon>
        <taxon>Sordariomycetes</taxon>
        <taxon>Hypocreomycetidae</taxon>
        <taxon>Glomerellales</taxon>
        <taxon>Glomerellaceae</taxon>
        <taxon>Colletotrichum</taxon>
        <taxon>Colletotrichum graminicola species complex</taxon>
    </lineage>
</organism>
<dbReference type="AlphaFoldDB" id="A0AAD8PK41"/>
<reference evidence="3" key="1">
    <citation type="submission" date="2021-06" db="EMBL/GenBank/DDBJ databases">
        <title>Comparative genomics, transcriptomics and evolutionary studies reveal genomic signatures of adaptation to plant cell wall in hemibiotrophic fungi.</title>
        <authorList>
            <consortium name="DOE Joint Genome Institute"/>
            <person name="Baroncelli R."/>
            <person name="Diaz J.F."/>
            <person name="Benocci T."/>
            <person name="Peng M."/>
            <person name="Battaglia E."/>
            <person name="Haridas S."/>
            <person name="Andreopoulos W."/>
            <person name="Labutti K."/>
            <person name="Pangilinan J."/>
            <person name="Floch G.L."/>
            <person name="Makela M.R."/>
            <person name="Henrissat B."/>
            <person name="Grigoriev I.V."/>
            <person name="Crouch J.A."/>
            <person name="De Vries R.P."/>
            <person name="Sukno S.A."/>
            <person name="Thon M.R."/>
        </authorList>
    </citation>
    <scope>NUCLEOTIDE SEQUENCE</scope>
    <source>
        <strain evidence="3">CBS 125086</strain>
    </source>
</reference>
<evidence type="ECO:0000256" key="1">
    <source>
        <dbReference type="ARBA" id="ARBA00022737"/>
    </source>
</evidence>
<dbReference type="Pfam" id="PF24883">
    <property type="entry name" value="NPHP3_N"/>
    <property type="match status" value="1"/>
</dbReference>